<evidence type="ECO:0008006" key="2">
    <source>
        <dbReference type="Google" id="ProtNLM"/>
    </source>
</evidence>
<dbReference type="InterPro" id="IPR036397">
    <property type="entry name" value="RNaseH_sf"/>
</dbReference>
<dbReference type="GeneID" id="20809554"/>
<name>W4GG92_APHAT</name>
<sequence>MACNRTTYGSLLHILETNGLTDHDTMSRPLKRLIGILNFAFQCRLVTSLPPPPLPPPGQTPLRKDGVVFFHGAARLDLASGGSGALVMQRDYPLLCDYDAHYIAGATTNIQAEYDGLLRGLQMAQTRGNTHLTYSVTANF</sequence>
<dbReference type="Gene3D" id="3.30.420.10">
    <property type="entry name" value="Ribonuclease H-like superfamily/Ribonuclease H"/>
    <property type="match status" value="1"/>
</dbReference>
<dbReference type="GO" id="GO:0003676">
    <property type="term" value="F:nucleic acid binding"/>
    <property type="evidence" value="ECO:0007669"/>
    <property type="project" value="InterPro"/>
</dbReference>
<proteinExistence type="predicted"/>
<dbReference type="EMBL" id="KI913129">
    <property type="protein sequence ID" value="ETV78712.1"/>
    <property type="molecule type" value="Genomic_DNA"/>
</dbReference>
<dbReference type="AlphaFoldDB" id="W4GG92"/>
<reference evidence="1" key="1">
    <citation type="submission" date="2013-12" db="EMBL/GenBank/DDBJ databases">
        <title>The Genome Sequence of Aphanomyces astaci APO3.</title>
        <authorList>
            <consortium name="The Broad Institute Genomics Platform"/>
            <person name="Russ C."/>
            <person name="Tyler B."/>
            <person name="van West P."/>
            <person name="Dieguez-Uribeondo J."/>
            <person name="Young S.K."/>
            <person name="Zeng Q."/>
            <person name="Gargeya S."/>
            <person name="Fitzgerald M."/>
            <person name="Abouelleil A."/>
            <person name="Alvarado L."/>
            <person name="Chapman S.B."/>
            <person name="Gainer-Dewar J."/>
            <person name="Goldberg J."/>
            <person name="Griggs A."/>
            <person name="Gujja S."/>
            <person name="Hansen M."/>
            <person name="Howarth C."/>
            <person name="Imamovic A."/>
            <person name="Ireland A."/>
            <person name="Larimer J."/>
            <person name="McCowan C."/>
            <person name="Murphy C."/>
            <person name="Pearson M."/>
            <person name="Poon T.W."/>
            <person name="Priest M."/>
            <person name="Roberts A."/>
            <person name="Saif S."/>
            <person name="Shea T."/>
            <person name="Sykes S."/>
            <person name="Wortman J."/>
            <person name="Nusbaum C."/>
            <person name="Birren B."/>
        </authorList>
    </citation>
    <scope>NUCLEOTIDE SEQUENCE [LARGE SCALE GENOMIC DNA]</scope>
    <source>
        <strain evidence="1">APO3</strain>
    </source>
</reference>
<dbReference type="RefSeq" id="XP_009831431.1">
    <property type="nucleotide sequence ID" value="XM_009833129.1"/>
</dbReference>
<accession>W4GG92</accession>
<gene>
    <name evidence="1" type="ORF">H257_07558</name>
</gene>
<dbReference type="VEuPathDB" id="FungiDB:H257_07558"/>
<organism evidence="1">
    <name type="scientific">Aphanomyces astaci</name>
    <name type="common">Crayfish plague agent</name>
    <dbReference type="NCBI Taxonomy" id="112090"/>
    <lineage>
        <taxon>Eukaryota</taxon>
        <taxon>Sar</taxon>
        <taxon>Stramenopiles</taxon>
        <taxon>Oomycota</taxon>
        <taxon>Saprolegniomycetes</taxon>
        <taxon>Saprolegniales</taxon>
        <taxon>Verrucalvaceae</taxon>
        <taxon>Aphanomyces</taxon>
    </lineage>
</organism>
<protein>
    <recommendedName>
        <fullName evidence="2">RNase H type-1 domain-containing protein</fullName>
    </recommendedName>
</protein>
<evidence type="ECO:0000313" key="1">
    <source>
        <dbReference type="EMBL" id="ETV78712.1"/>
    </source>
</evidence>